<proteinExistence type="inferred from homology"/>
<organism evidence="9 10">
    <name type="scientific">Hydrogenophaga crocea</name>
    <dbReference type="NCBI Taxonomy" id="2716225"/>
    <lineage>
        <taxon>Bacteria</taxon>
        <taxon>Pseudomonadati</taxon>
        <taxon>Pseudomonadota</taxon>
        <taxon>Betaproteobacteria</taxon>
        <taxon>Burkholderiales</taxon>
        <taxon>Comamonadaceae</taxon>
        <taxon>Hydrogenophaga</taxon>
    </lineage>
</organism>
<dbReference type="RefSeq" id="WP_166228355.1">
    <property type="nucleotide sequence ID" value="NZ_CP049989.1"/>
</dbReference>
<feature type="transmembrane region" description="Helical" evidence="7">
    <location>
        <begin position="397"/>
        <end position="415"/>
    </location>
</feature>
<feature type="transmembrane region" description="Helical" evidence="7">
    <location>
        <begin position="42"/>
        <end position="60"/>
    </location>
</feature>
<dbReference type="InterPro" id="IPR035952">
    <property type="entry name" value="Rhomboid-like_sf"/>
</dbReference>
<dbReference type="EMBL" id="CP049989">
    <property type="protein sequence ID" value="QIM53362.1"/>
    <property type="molecule type" value="Genomic_DNA"/>
</dbReference>
<keyword evidence="6 7" id="KW-0472">Membrane</keyword>
<keyword evidence="9" id="KW-0645">Protease</keyword>
<evidence type="ECO:0000256" key="3">
    <source>
        <dbReference type="ARBA" id="ARBA00022692"/>
    </source>
</evidence>
<feature type="transmembrane region" description="Helical" evidence="7">
    <location>
        <begin position="282"/>
        <end position="302"/>
    </location>
</feature>
<protein>
    <submittedName>
        <fullName evidence="9">Rhomboid family intramembrane serine protease</fullName>
    </submittedName>
</protein>
<keyword evidence="10" id="KW-1185">Reference proteome</keyword>
<accession>A0A6G8IJE6</accession>
<dbReference type="Pfam" id="PF01694">
    <property type="entry name" value="Rhomboid"/>
    <property type="match status" value="1"/>
</dbReference>
<feature type="transmembrane region" description="Helical" evidence="7">
    <location>
        <begin position="194"/>
        <end position="212"/>
    </location>
</feature>
<gene>
    <name evidence="9" type="ORF">G9Q37_14960</name>
</gene>
<sequence length="554" mass="59940">MEHEIVYPSNGRARRTVRVALYGCLAVVLPLLLLGARSGGATAAGLALGALLVWCSEWLIRRHLPARGEALLRLTRRGVVSPYFFGPTKRFSWGEIESATIEGNQQTPFLRLQLRPGPNRPGKRSRWRGLDPDRPHVSLQSIPWGDVSHLFEAIDQHLRSTQPMGLDTPQAPRARHELREARDFQQRLQDGKPVPWACAALIALNVLAWLALGLRGGGWTDVAPASLLAHGGNTTSSVQAGEWWRLLSATFLHGGLMHLALNMLGLWFAGSLLERIFGSRQFLLIYLASGLAGSVASLHFAAQSHVSVGASGAVFGVAGALIAAVLQHRATLPKAFSTQILGGFSVYLALSLVQGFARPGIDNAAHLGGLVAGLLIAWVLPERFDPQRYQAQRRSRMALVALAAALVLPAAAHLAPPAARNLAGEIAAIQALPDVAREYDAAMMALKQELAEVKAGRLSPLEADERSRTVHAPRMARVVERLERLMPDLPAPARERMVPLLTLARAMHESLAMASVVVNGVPVPADEARSRELQATMVRAAGEFKQQAERARQP</sequence>
<evidence type="ECO:0000256" key="2">
    <source>
        <dbReference type="ARBA" id="ARBA00009045"/>
    </source>
</evidence>
<keyword evidence="4" id="KW-0378">Hydrolase</keyword>
<evidence type="ECO:0000256" key="7">
    <source>
        <dbReference type="SAM" id="Phobius"/>
    </source>
</evidence>
<dbReference type="InterPro" id="IPR050925">
    <property type="entry name" value="Rhomboid_protease_S54"/>
</dbReference>
<evidence type="ECO:0000256" key="6">
    <source>
        <dbReference type="ARBA" id="ARBA00023136"/>
    </source>
</evidence>
<evidence type="ECO:0000256" key="1">
    <source>
        <dbReference type="ARBA" id="ARBA00004141"/>
    </source>
</evidence>
<dbReference type="SUPFAM" id="SSF144091">
    <property type="entry name" value="Rhomboid-like"/>
    <property type="match status" value="1"/>
</dbReference>
<dbReference type="Gene3D" id="1.20.1540.10">
    <property type="entry name" value="Rhomboid-like"/>
    <property type="match status" value="1"/>
</dbReference>
<feature type="domain" description="Peptidase S54 rhomboid" evidence="8">
    <location>
        <begin position="241"/>
        <end position="380"/>
    </location>
</feature>
<comment type="subcellular location">
    <subcellularLocation>
        <location evidence="1">Membrane</location>
        <topology evidence="1">Multi-pass membrane protein</topology>
    </subcellularLocation>
</comment>
<feature type="transmembrane region" description="Helical" evidence="7">
    <location>
        <begin position="338"/>
        <end position="357"/>
    </location>
</feature>
<feature type="transmembrane region" description="Helical" evidence="7">
    <location>
        <begin position="308"/>
        <end position="326"/>
    </location>
</feature>
<dbReference type="AlphaFoldDB" id="A0A6G8IJE6"/>
<dbReference type="GO" id="GO:0006508">
    <property type="term" value="P:proteolysis"/>
    <property type="evidence" value="ECO:0007669"/>
    <property type="project" value="UniProtKB-KW"/>
</dbReference>
<dbReference type="PANTHER" id="PTHR43731:SF14">
    <property type="entry name" value="PRESENILIN-ASSOCIATED RHOMBOID-LIKE PROTEIN, MITOCHONDRIAL"/>
    <property type="match status" value="1"/>
</dbReference>
<dbReference type="Proteomes" id="UP000503162">
    <property type="component" value="Chromosome"/>
</dbReference>
<dbReference type="InterPro" id="IPR022764">
    <property type="entry name" value="Peptidase_S54_rhomboid_dom"/>
</dbReference>
<feature type="transmembrane region" description="Helical" evidence="7">
    <location>
        <begin position="19"/>
        <end position="36"/>
    </location>
</feature>
<evidence type="ECO:0000256" key="4">
    <source>
        <dbReference type="ARBA" id="ARBA00022801"/>
    </source>
</evidence>
<comment type="similarity">
    <text evidence="2">Belongs to the peptidase S54 family.</text>
</comment>
<evidence type="ECO:0000256" key="5">
    <source>
        <dbReference type="ARBA" id="ARBA00022989"/>
    </source>
</evidence>
<feature type="transmembrane region" description="Helical" evidence="7">
    <location>
        <begin position="363"/>
        <end position="381"/>
    </location>
</feature>
<dbReference type="KEGG" id="hcz:G9Q37_14960"/>
<dbReference type="PANTHER" id="PTHR43731">
    <property type="entry name" value="RHOMBOID PROTEASE"/>
    <property type="match status" value="1"/>
</dbReference>
<name>A0A6G8IJE6_9BURK</name>
<reference evidence="9 10" key="1">
    <citation type="submission" date="2020-03" db="EMBL/GenBank/DDBJ databases">
        <title>Hydrogenophaga sp. nov. isolated from cyanobacterial mat.</title>
        <authorList>
            <person name="Thorat V."/>
            <person name="Kirdat K."/>
            <person name="Tiwarekar B."/>
            <person name="Costa E.D."/>
            <person name="Yadav A."/>
        </authorList>
    </citation>
    <scope>NUCLEOTIDE SEQUENCE [LARGE SCALE GENOMIC DNA]</scope>
    <source>
        <strain evidence="9 10">BA0156</strain>
    </source>
</reference>
<keyword evidence="5 7" id="KW-1133">Transmembrane helix</keyword>
<evidence type="ECO:0000259" key="8">
    <source>
        <dbReference type="Pfam" id="PF01694"/>
    </source>
</evidence>
<keyword evidence="3 7" id="KW-0812">Transmembrane</keyword>
<evidence type="ECO:0000313" key="9">
    <source>
        <dbReference type="EMBL" id="QIM53362.1"/>
    </source>
</evidence>
<dbReference type="GO" id="GO:0004252">
    <property type="term" value="F:serine-type endopeptidase activity"/>
    <property type="evidence" value="ECO:0007669"/>
    <property type="project" value="InterPro"/>
</dbReference>
<evidence type="ECO:0000313" key="10">
    <source>
        <dbReference type="Proteomes" id="UP000503162"/>
    </source>
</evidence>
<dbReference type="GO" id="GO:0016020">
    <property type="term" value="C:membrane"/>
    <property type="evidence" value="ECO:0007669"/>
    <property type="project" value="UniProtKB-SubCell"/>
</dbReference>
<feature type="transmembrane region" description="Helical" evidence="7">
    <location>
        <begin position="251"/>
        <end position="270"/>
    </location>
</feature>